<sequence length="141" mass="16523">MLRVKKLNWEPHNEVMGAFIVENNEILSIYPKGTHNGYVILGILHPCYGLDYEEINEELYDKDLEPPHGGITFGRTIFGFHREDLKNILNELYPGLGIKNINYHILRFDTCHLDDNEFNWNQEAVEEETIRFAETMAKIKE</sequence>
<proteinExistence type="predicted"/>
<reference evidence="1 2" key="1">
    <citation type="submission" date="2014-08" db="EMBL/GenBank/DDBJ databases">
        <title>Chaperone-usher fimbriae in a diverse selection of Gallibacterium genomes.</title>
        <authorList>
            <person name="Kudirkiene E."/>
            <person name="Bager R.J."/>
            <person name="Johnson T.J."/>
            <person name="Bojesen A.M."/>
        </authorList>
    </citation>
    <scope>NUCLEOTIDE SEQUENCE [LARGE SCALE GENOMIC DNA]</scope>
    <source>
        <strain evidence="1 2">20558/3kl.</strain>
    </source>
</reference>
<dbReference type="Proteomes" id="UP000030526">
    <property type="component" value="Unassembled WGS sequence"/>
</dbReference>
<dbReference type="EMBL" id="JPXS01000009">
    <property type="protein sequence ID" value="KGQ34119.1"/>
    <property type="molecule type" value="Genomic_DNA"/>
</dbReference>
<evidence type="ECO:0000313" key="1">
    <source>
        <dbReference type="EMBL" id="KGQ34119.1"/>
    </source>
</evidence>
<evidence type="ECO:0000313" key="2">
    <source>
        <dbReference type="Proteomes" id="UP000030526"/>
    </source>
</evidence>
<gene>
    <name evidence="1" type="ORF">JP32_01275</name>
</gene>
<organism evidence="1 2">
    <name type="scientific">Gallibacterium anatis</name>
    <dbReference type="NCBI Taxonomy" id="750"/>
    <lineage>
        <taxon>Bacteria</taxon>
        <taxon>Pseudomonadati</taxon>
        <taxon>Pseudomonadota</taxon>
        <taxon>Gammaproteobacteria</taxon>
        <taxon>Pasteurellales</taxon>
        <taxon>Pasteurellaceae</taxon>
        <taxon>Gallibacterium</taxon>
    </lineage>
</organism>
<dbReference type="AlphaFoldDB" id="A0A0A2Y9S9"/>
<comment type="caution">
    <text evidence="1">The sequence shown here is derived from an EMBL/GenBank/DDBJ whole genome shotgun (WGS) entry which is preliminary data.</text>
</comment>
<accession>A0A0A2Y9S9</accession>
<name>A0A0A2Y9S9_9PAST</name>
<protein>
    <submittedName>
        <fullName evidence="1">Uncharacterized protein</fullName>
    </submittedName>
</protein>
<dbReference type="RefSeq" id="WP_039083377.1">
    <property type="nucleotide sequence ID" value="NZ_JPXS01000009.1"/>
</dbReference>